<evidence type="ECO:0000256" key="11">
    <source>
        <dbReference type="ARBA" id="ARBA00023136"/>
    </source>
</evidence>
<evidence type="ECO:0000256" key="4">
    <source>
        <dbReference type="ARBA" id="ARBA00022490"/>
    </source>
</evidence>
<feature type="compositionally biased region" description="Polar residues" evidence="19">
    <location>
        <begin position="10"/>
        <end position="19"/>
    </location>
</feature>
<dbReference type="GO" id="GO:0005871">
    <property type="term" value="C:kinesin complex"/>
    <property type="evidence" value="ECO:0007669"/>
    <property type="project" value="UniProtKB-ARBA"/>
</dbReference>
<dbReference type="InterPro" id="IPR019821">
    <property type="entry name" value="Kinesin_motor_CS"/>
</dbReference>
<organism evidence="21 22">
    <name type="scientific">Desmophyllum pertusum</name>
    <dbReference type="NCBI Taxonomy" id="174260"/>
    <lineage>
        <taxon>Eukaryota</taxon>
        <taxon>Metazoa</taxon>
        <taxon>Cnidaria</taxon>
        <taxon>Anthozoa</taxon>
        <taxon>Hexacorallia</taxon>
        <taxon>Scleractinia</taxon>
        <taxon>Caryophylliina</taxon>
        <taxon>Caryophylliidae</taxon>
        <taxon>Desmophyllum</taxon>
    </lineage>
</organism>
<keyword evidence="13" id="KW-0206">Cytoskeleton</keyword>
<keyword evidence="8 16" id="KW-0067">ATP-binding</keyword>
<keyword evidence="7 16" id="KW-0547">Nucleotide-binding</keyword>
<feature type="coiled-coil region" evidence="18">
    <location>
        <begin position="410"/>
        <end position="451"/>
    </location>
</feature>
<accession>A0A9W9YP94</accession>
<feature type="binding site" evidence="16">
    <location>
        <begin position="638"/>
        <end position="645"/>
    </location>
    <ligand>
        <name>ATP</name>
        <dbReference type="ChEBI" id="CHEBI:30616"/>
    </ligand>
</feature>
<evidence type="ECO:0000256" key="14">
    <source>
        <dbReference type="ARBA" id="ARBA00023329"/>
    </source>
</evidence>
<dbReference type="Pfam" id="PF00225">
    <property type="entry name" value="Kinesin"/>
    <property type="match status" value="1"/>
</dbReference>
<dbReference type="InterPro" id="IPR027417">
    <property type="entry name" value="P-loop_NTPase"/>
</dbReference>
<dbReference type="AlphaFoldDB" id="A0A9W9YP94"/>
<keyword evidence="14" id="KW-0968">Cytoplasmic vesicle</keyword>
<evidence type="ECO:0000256" key="15">
    <source>
        <dbReference type="ARBA" id="ARBA00060102"/>
    </source>
</evidence>
<gene>
    <name evidence="21" type="ORF">OS493_015709</name>
</gene>
<keyword evidence="9" id="KW-0965">Cell junction</keyword>
<evidence type="ECO:0000256" key="9">
    <source>
        <dbReference type="ARBA" id="ARBA00022949"/>
    </source>
</evidence>
<dbReference type="FunFam" id="3.40.850.10:FF:000022">
    <property type="entry name" value="Kinesin-like protein"/>
    <property type="match status" value="1"/>
</dbReference>
<protein>
    <recommendedName>
        <fullName evidence="17">Kinesin-like protein</fullName>
    </recommendedName>
</protein>
<keyword evidence="5" id="KW-0597">Phosphoprotein</keyword>
<dbReference type="PANTHER" id="PTHR47972">
    <property type="entry name" value="KINESIN-LIKE PROTEIN KLP-3"/>
    <property type="match status" value="1"/>
</dbReference>
<dbReference type="InterPro" id="IPR001752">
    <property type="entry name" value="Kinesin_motor_dom"/>
</dbReference>
<evidence type="ECO:0000256" key="10">
    <source>
        <dbReference type="ARBA" id="ARBA00023054"/>
    </source>
</evidence>
<dbReference type="OrthoDB" id="3176171at2759"/>
<comment type="similarity">
    <text evidence="16 17">Belongs to the TRAFAC class myosin-kinesin ATPase superfamily. Kinesin family.</text>
</comment>
<feature type="coiled-coil region" evidence="18">
    <location>
        <begin position="215"/>
        <end position="322"/>
    </location>
</feature>
<dbReference type="GO" id="GO:0008017">
    <property type="term" value="F:microtubule binding"/>
    <property type="evidence" value="ECO:0007669"/>
    <property type="project" value="InterPro"/>
</dbReference>
<proteinExistence type="inferred from homology"/>
<dbReference type="GO" id="GO:0005912">
    <property type="term" value="C:adherens junction"/>
    <property type="evidence" value="ECO:0007669"/>
    <property type="project" value="UniProtKB-SubCell"/>
</dbReference>
<feature type="compositionally biased region" description="Basic and acidic residues" evidence="19">
    <location>
        <begin position="26"/>
        <end position="43"/>
    </location>
</feature>
<feature type="domain" description="Kinesin motor" evidence="20">
    <location>
        <begin position="555"/>
        <end position="875"/>
    </location>
</feature>
<dbReference type="GO" id="GO:0005874">
    <property type="term" value="C:microtubule"/>
    <property type="evidence" value="ECO:0007669"/>
    <property type="project" value="UniProtKB-KW"/>
</dbReference>
<dbReference type="PRINTS" id="PR00380">
    <property type="entry name" value="KINESINHEAVY"/>
</dbReference>
<comment type="subcellular location">
    <subcellularLocation>
        <location evidence="3">Cell junction</location>
        <location evidence="3">Adherens junction</location>
    </subcellularLocation>
    <subcellularLocation>
        <location evidence="2">Cytoplasm</location>
        <location evidence="2">Cytoskeleton</location>
        <location evidence="2">Microtubule organizing center</location>
        <location evidence="2">Centrosome</location>
    </subcellularLocation>
    <subcellularLocation>
        <location evidence="1">Cytoplasmic vesicle membrane</location>
        <topology evidence="1">Peripheral membrane protein</topology>
    </subcellularLocation>
</comment>
<evidence type="ECO:0000256" key="8">
    <source>
        <dbReference type="ARBA" id="ARBA00022840"/>
    </source>
</evidence>
<keyword evidence="10 18" id="KW-0175">Coiled coil</keyword>
<dbReference type="PROSITE" id="PS50067">
    <property type="entry name" value="KINESIN_MOTOR_2"/>
    <property type="match status" value="1"/>
</dbReference>
<evidence type="ECO:0000256" key="17">
    <source>
        <dbReference type="RuleBase" id="RU000394"/>
    </source>
</evidence>
<evidence type="ECO:0000313" key="22">
    <source>
        <dbReference type="Proteomes" id="UP001163046"/>
    </source>
</evidence>
<comment type="function">
    <text evidence="15">Minus-end microtubule-dependent motor protein. Involved in apically targeted transport. Required for zonula adherens maintenance.</text>
</comment>
<evidence type="ECO:0000256" key="18">
    <source>
        <dbReference type="SAM" id="Coils"/>
    </source>
</evidence>
<evidence type="ECO:0000256" key="7">
    <source>
        <dbReference type="ARBA" id="ARBA00022741"/>
    </source>
</evidence>
<sequence>MMSPRDRAKSQTGSPSFKTPMSFKPDLTHKPSPSRKDLWKEELGFDDDSGPEEGQSSSGDEELEPEADQLTSRGTSVEFQALLAELKQKDKQREELLMNLKAMTDKTANYKSRLQKAESNKKSQIKILKKTHESQLTMKAELIHNLEELIEEQETKIAELESHIKGTSPLQSLNTANTKSSSIRKLVDSINDLHTEKSRIHETWLSTQSELETVKHEHTETVNNLSESISELETKLRKSQAEIIKIQNSGTGNSKSKENDKQLVSLQEESGVLKKKVQTLEHDLQSAHKLHVKTKNKLEEDVLDLRKKLRDTEAKYSNLAATPPKTRTISVVSEETKKQLDQMIVQNRELEGILTKTRSDNNAKVSALQADIKSLKTNITESTRNEQKALADCHTLQDALKDMGSLESVLQKKDSHIKNLEMEISKYKSDIDQLGQEFEQQMKEFDDEKRRILAEERGKADRETGVMRSKLKCVMSQLIEMKSMVEKFKREQQDLRISCLKLGTGIKPAVRDVVKQIVQRIEGIDDKNKELVKKYKKEMALRKKLHNELVDLKGNIRVYCRVRPVIKEDGGGRNSENVISFDEDDDALLNVFSRGSTKPFEMDKVFRPESSQQQVFEEVKSIVVSCIDGYNVCIFAYGQTGSGKTFTMEGSSSNPGINQRALKLLFEETHDRGVDWQFSINVSVMEIYNEMLRDLLGDDPSTKLEVKQGKDGLFVPGLTEIQVDDVQELNEVFAMGKRNRATAITDMNEHSSRSHALLCVTVNGVNKTTGHRSIGKLNLVDLAGSERVSKSGSEGARMKEAQNINKSLSSLGDVIHSLKNKNSHVPYRNSKLTYLLQESLGGDSKTLMVVQVAPVEKNVGETVCSLNFAQRVRTVELGQATKRTVKS</sequence>
<evidence type="ECO:0000256" key="16">
    <source>
        <dbReference type="PROSITE-ProRule" id="PRU00283"/>
    </source>
</evidence>
<dbReference type="SUPFAM" id="SSF52540">
    <property type="entry name" value="P-loop containing nucleoside triphosphate hydrolases"/>
    <property type="match status" value="1"/>
</dbReference>
<evidence type="ECO:0000256" key="6">
    <source>
        <dbReference type="ARBA" id="ARBA00022701"/>
    </source>
</evidence>
<keyword evidence="6 17" id="KW-0493">Microtubule</keyword>
<evidence type="ECO:0000256" key="5">
    <source>
        <dbReference type="ARBA" id="ARBA00022553"/>
    </source>
</evidence>
<dbReference type="InterPro" id="IPR036961">
    <property type="entry name" value="Kinesin_motor_dom_sf"/>
</dbReference>
<evidence type="ECO:0000256" key="3">
    <source>
        <dbReference type="ARBA" id="ARBA00004536"/>
    </source>
</evidence>
<keyword evidence="11" id="KW-0472">Membrane</keyword>
<dbReference type="InterPro" id="IPR027640">
    <property type="entry name" value="Kinesin-like_fam"/>
</dbReference>
<evidence type="ECO:0000256" key="19">
    <source>
        <dbReference type="SAM" id="MobiDB-lite"/>
    </source>
</evidence>
<dbReference type="GO" id="GO:0005813">
    <property type="term" value="C:centrosome"/>
    <property type="evidence" value="ECO:0007669"/>
    <property type="project" value="UniProtKB-SubCell"/>
</dbReference>
<evidence type="ECO:0000256" key="12">
    <source>
        <dbReference type="ARBA" id="ARBA00023175"/>
    </source>
</evidence>
<dbReference type="CDD" id="cd01366">
    <property type="entry name" value="KISc_C_terminal"/>
    <property type="match status" value="1"/>
</dbReference>
<feature type="coiled-coil region" evidence="18">
    <location>
        <begin position="79"/>
        <end position="163"/>
    </location>
</feature>
<comment type="caution">
    <text evidence="21">The sequence shown here is derived from an EMBL/GenBank/DDBJ whole genome shotgun (WGS) entry which is preliminary data.</text>
</comment>
<keyword evidence="22" id="KW-1185">Reference proteome</keyword>
<evidence type="ECO:0000256" key="13">
    <source>
        <dbReference type="ARBA" id="ARBA00023212"/>
    </source>
</evidence>
<dbReference type="GO" id="GO:0007018">
    <property type="term" value="P:microtubule-based movement"/>
    <property type="evidence" value="ECO:0007669"/>
    <property type="project" value="InterPro"/>
</dbReference>
<dbReference type="GO" id="GO:0005524">
    <property type="term" value="F:ATP binding"/>
    <property type="evidence" value="ECO:0007669"/>
    <property type="project" value="UniProtKB-UniRule"/>
</dbReference>
<keyword evidence="12 16" id="KW-0505">Motor protein</keyword>
<evidence type="ECO:0000256" key="1">
    <source>
        <dbReference type="ARBA" id="ARBA00004284"/>
    </source>
</evidence>
<dbReference type="SMART" id="SM00129">
    <property type="entry name" value="KISc"/>
    <property type="match status" value="1"/>
</dbReference>
<dbReference type="PROSITE" id="PS00411">
    <property type="entry name" value="KINESIN_MOTOR_1"/>
    <property type="match status" value="1"/>
</dbReference>
<evidence type="ECO:0000259" key="20">
    <source>
        <dbReference type="PROSITE" id="PS50067"/>
    </source>
</evidence>
<dbReference type="EMBL" id="MU827309">
    <property type="protein sequence ID" value="KAJ7360601.1"/>
    <property type="molecule type" value="Genomic_DNA"/>
</dbReference>
<dbReference type="PANTHER" id="PTHR47972:SF28">
    <property type="entry name" value="KINESIN-LIKE PROTEIN KLP-3"/>
    <property type="match status" value="1"/>
</dbReference>
<evidence type="ECO:0000256" key="2">
    <source>
        <dbReference type="ARBA" id="ARBA00004300"/>
    </source>
</evidence>
<dbReference type="GO" id="GO:0030659">
    <property type="term" value="C:cytoplasmic vesicle membrane"/>
    <property type="evidence" value="ECO:0007669"/>
    <property type="project" value="UniProtKB-SubCell"/>
</dbReference>
<keyword evidence="4" id="KW-0963">Cytoplasm</keyword>
<dbReference type="GO" id="GO:0003777">
    <property type="term" value="F:microtubule motor activity"/>
    <property type="evidence" value="ECO:0007669"/>
    <property type="project" value="InterPro"/>
</dbReference>
<name>A0A9W9YP94_9CNID</name>
<reference evidence="21" key="1">
    <citation type="submission" date="2023-01" db="EMBL/GenBank/DDBJ databases">
        <title>Genome assembly of the deep-sea coral Lophelia pertusa.</title>
        <authorList>
            <person name="Herrera S."/>
            <person name="Cordes E."/>
        </authorList>
    </citation>
    <scope>NUCLEOTIDE SEQUENCE</scope>
    <source>
        <strain evidence="21">USNM1676648</strain>
        <tissue evidence="21">Polyp</tissue>
    </source>
</reference>
<feature type="region of interest" description="Disordered" evidence="19">
    <location>
        <begin position="1"/>
        <end position="73"/>
    </location>
</feature>
<dbReference type="Proteomes" id="UP001163046">
    <property type="component" value="Unassembled WGS sequence"/>
</dbReference>
<dbReference type="Gene3D" id="3.40.850.10">
    <property type="entry name" value="Kinesin motor domain"/>
    <property type="match status" value="1"/>
</dbReference>
<evidence type="ECO:0000313" key="21">
    <source>
        <dbReference type="EMBL" id="KAJ7360601.1"/>
    </source>
</evidence>